<evidence type="ECO:0000313" key="4">
    <source>
        <dbReference type="Proteomes" id="UP000064893"/>
    </source>
</evidence>
<dbReference type="InterPro" id="IPR051043">
    <property type="entry name" value="Sulfatase_Mod_Factor_Kinase"/>
</dbReference>
<keyword evidence="1" id="KW-0732">Signal</keyword>
<dbReference type="PANTHER" id="PTHR23150">
    <property type="entry name" value="SULFATASE MODIFYING FACTOR 1, 2"/>
    <property type="match status" value="1"/>
</dbReference>
<dbReference type="EMBL" id="CP013118">
    <property type="protein sequence ID" value="ALO17163.1"/>
    <property type="molecule type" value="Genomic_DNA"/>
</dbReference>
<dbReference type="STRING" id="1307839.L21SP5_03555"/>
<organism evidence="3 4">
    <name type="scientific">Salinivirga cyanobacteriivorans</name>
    <dbReference type="NCBI Taxonomy" id="1307839"/>
    <lineage>
        <taxon>Bacteria</taxon>
        <taxon>Pseudomonadati</taxon>
        <taxon>Bacteroidota</taxon>
        <taxon>Bacteroidia</taxon>
        <taxon>Bacteroidales</taxon>
        <taxon>Salinivirgaceae</taxon>
        <taxon>Salinivirga</taxon>
    </lineage>
</organism>
<evidence type="ECO:0000259" key="2">
    <source>
        <dbReference type="Pfam" id="PF03781"/>
    </source>
</evidence>
<dbReference type="InterPro" id="IPR042095">
    <property type="entry name" value="SUMF_sf"/>
</dbReference>
<sequence precursor="true">MKIRAFNLLLIAALFALASCSKETSSVTGWEYNNPDNGGFQYYGDYYEQETGPGLVLIEGGTYIMGRTDQDVMHEWDNFPRQVTVSSFYMDETEVTNTAYREFLYWLNRVFVSYPDVHKNALPDTLVWRRPLAYNEPYVEYYFRHPAYQSYPVVGVNWLQASDFCEWRTDRVNEKILIDYGVLLQDPNQQDEANFNTEAYLAGQYEGAVDEPLPDLDPNKDTRKVRMEDGIFLPKYRLPTEAEWEYAALALIGETTGERVYERRIYPWGGDRLRKEDRGEQGEMRANAVRGAGDMMGVAGDLNDRADITHNVYSYWPNDFGLYNMAGNVNEWVLDVYRPMNFVDFNEFRPFRGNVFKTQVRDAEGKIARKDSLGRIQYRPVTDEEAYGRRNYRQADNINYMDGDLASSIYYNEEDAARGEGSQRMYYTGKDLQDPNAASLINDHTRVYKGGGWRDRIYWLSPGTRRYLQEDDARDDLGFRCAMTRLGEPAAY</sequence>
<dbReference type="PANTHER" id="PTHR23150:SF19">
    <property type="entry name" value="FORMYLGLYCINE-GENERATING ENZYME"/>
    <property type="match status" value="1"/>
</dbReference>
<dbReference type="OrthoDB" id="9768004at2"/>
<proteinExistence type="predicted"/>
<dbReference type="AlphaFoldDB" id="A0A0S2I4P2"/>
<dbReference type="InterPro" id="IPR016187">
    <property type="entry name" value="CTDL_fold"/>
</dbReference>
<dbReference type="KEGG" id="blq:L21SP5_03555"/>
<dbReference type="PROSITE" id="PS51257">
    <property type="entry name" value="PROKAR_LIPOPROTEIN"/>
    <property type="match status" value="1"/>
</dbReference>
<reference evidence="3 4" key="1">
    <citation type="submission" date="2015-11" db="EMBL/GenBank/DDBJ databases">
        <title>Description and complete genome sequence of a novel strain predominating in hypersaline microbial mats and representing a new family of the Bacteriodetes phylum.</title>
        <authorList>
            <person name="Spring S."/>
            <person name="Bunk B."/>
            <person name="Sproer C."/>
            <person name="Klenk H.-P."/>
        </authorList>
    </citation>
    <scope>NUCLEOTIDE SEQUENCE [LARGE SCALE GENOMIC DNA]</scope>
    <source>
        <strain evidence="3 4">L21-Spi-D4</strain>
    </source>
</reference>
<feature type="signal peptide" evidence="1">
    <location>
        <begin position="1"/>
        <end position="18"/>
    </location>
</feature>
<dbReference type="PATRIC" id="fig|1307839.3.peg.3811"/>
<feature type="chain" id="PRO_5006599506" evidence="1">
    <location>
        <begin position="19"/>
        <end position="492"/>
    </location>
</feature>
<dbReference type="Pfam" id="PF03781">
    <property type="entry name" value="FGE-sulfatase"/>
    <property type="match status" value="1"/>
</dbReference>
<keyword evidence="3" id="KW-0449">Lipoprotein</keyword>
<gene>
    <name evidence="3" type="ORF">L21SP5_03555</name>
</gene>
<evidence type="ECO:0000256" key="1">
    <source>
        <dbReference type="SAM" id="SignalP"/>
    </source>
</evidence>
<dbReference type="SUPFAM" id="SSF56436">
    <property type="entry name" value="C-type lectin-like"/>
    <property type="match status" value="1"/>
</dbReference>
<dbReference type="InterPro" id="IPR005532">
    <property type="entry name" value="SUMF_dom"/>
</dbReference>
<dbReference type="Proteomes" id="UP000064893">
    <property type="component" value="Chromosome"/>
</dbReference>
<accession>A0A0S2I4P2</accession>
<name>A0A0S2I4P2_9BACT</name>
<evidence type="ECO:0000313" key="3">
    <source>
        <dbReference type="EMBL" id="ALO17163.1"/>
    </source>
</evidence>
<dbReference type="GO" id="GO:0120147">
    <property type="term" value="F:formylglycine-generating oxidase activity"/>
    <property type="evidence" value="ECO:0007669"/>
    <property type="project" value="TreeGrafter"/>
</dbReference>
<keyword evidence="4" id="KW-1185">Reference proteome</keyword>
<dbReference type="RefSeq" id="WP_095532288.1">
    <property type="nucleotide sequence ID" value="NZ_CP013118.1"/>
</dbReference>
<feature type="domain" description="Sulfatase-modifying factor enzyme-like" evidence="2">
    <location>
        <begin position="52"/>
        <end position="371"/>
    </location>
</feature>
<dbReference type="Gene3D" id="3.90.1580.10">
    <property type="entry name" value="paralog of FGE (formylglycine-generating enzyme)"/>
    <property type="match status" value="2"/>
</dbReference>
<protein>
    <submittedName>
        <fullName evidence="3">Gliding motility-associated lipoprotein GldJ</fullName>
    </submittedName>
</protein>